<dbReference type="Proteomes" id="UP001172159">
    <property type="component" value="Unassembled WGS sequence"/>
</dbReference>
<dbReference type="SUPFAM" id="SSF56112">
    <property type="entry name" value="Protein kinase-like (PK-like)"/>
    <property type="match status" value="1"/>
</dbReference>
<evidence type="ECO:0000313" key="3">
    <source>
        <dbReference type="Proteomes" id="UP001172159"/>
    </source>
</evidence>
<accession>A0AA40BMA3</accession>
<dbReference type="EMBL" id="JAUKTV010000005">
    <property type="protein sequence ID" value="KAK0736845.1"/>
    <property type="molecule type" value="Genomic_DNA"/>
</dbReference>
<dbReference type="InterPro" id="IPR002575">
    <property type="entry name" value="Aminoglycoside_PTrfase"/>
</dbReference>
<comment type="caution">
    <text evidence="2">The sequence shown here is derived from an EMBL/GenBank/DDBJ whole genome shotgun (WGS) entry which is preliminary data.</text>
</comment>
<dbReference type="Gene3D" id="3.90.1200.10">
    <property type="match status" value="1"/>
</dbReference>
<feature type="domain" description="Aminoglycoside phosphotransferase" evidence="1">
    <location>
        <begin position="101"/>
        <end position="239"/>
    </location>
</feature>
<dbReference type="PANTHER" id="PTHR21310:SF59">
    <property type="entry name" value="AMINOGLYCOSIDE PHOSPHOTRANSFERASE DOMAIN-CONTAINING PROTEIN"/>
    <property type="match status" value="1"/>
</dbReference>
<dbReference type="PANTHER" id="PTHR21310">
    <property type="entry name" value="AMINOGLYCOSIDE PHOSPHOTRANSFERASE-RELATED-RELATED"/>
    <property type="match status" value="1"/>
</dbReference>
<dbReference type="AlphaFoldDB" id="A0AA40BMA3"/>
<organism evidence="2 3">
    <name type="scientific">Apiosordaria backusii</name>
    <dbReference type="NCBI Taxonomy" id="314023"/>
    <lineage>
        <taxon>Eukaryota</taxon>
        <taxon>Fungi</taxon>
        <taxon>Dikarya</taxon>
        <taxon>Ascomycota</taxon>
        <taxon>Pezizomycotina</taxon>
        <taxon>Sordariomycetes</taxon>
        <taxon>Sordariomycetidae</taxon>
        <taxon>Sordariales</taxon>
        <taxon>Lasiosphaeriaceae</taxon>
        <taxon>Apiosordaria</taxon>
    </lineage>
</organism>
<reference evidence="2" key="1">
    <citation type="submission" date="2023-06" db="EMBL/GenBank/DDBJ databases">
        <title>Genome-scale phylogeny and comparative genomics of the fungal order Sordariales.</title>
        <authorList>
            <consortium name="Lawrence Berkeley National Laboratory"/>
            <person name="Hensen N."/>
            <person name="Bonometti L."/>
            <person name="Westerberg I."/>
            <person name="Brannstrom I.O."/>
            <person name="Guillou S."/>
            <person name="Cros-Aarteil S."/>
            <person name="Calhoun S."/>
            <person name="Haridas S."/>
            <person name="Kuo A."/>
            <person name="Mondo S."/>
            <person name="Pangilinan J."/>
            <person name="Riley R."/>
            <person name="Labutti K."/>
            <person name="Andreopoulos B."/>
            <person name="Lipzen A."/>
            <person name="Chen C."/>
            <person name="Yanf M."/>
            <person name="Daum C."/>
            <person name="Ng V."/>
            <person name="Clum A."/>
            <person name="Steindorff A."/>
            <person name="Ohm R."/>
            <person name="Martin F."/>
            <person name="Silar P."/>
            <person name="Natvig D."/>
            <person name="Lalanne C."/>
            <person name="Gautier V."/>
            <person name="Ament-Velasquez S.L."/>
            <person name="Kruys A."/>
            <person name="Hutchinson M.I."/>
            <person name="Powell A.J."/>
            <person name="Barry K."/>
            <person name="Miller A.N."/>
            <person name="Grigoriev I.V."/>
            <person name="Debuchy R."/>
            <person name="Gladieux P."/>
            <person name="Thoren M.H."/>
            <person name="Johannesson H."/>
        </authorList>
    </citation>
    <scope>NUCLEOTIDE SEQUENCE</scope>
    <source>
        <strain evidence="2">CBS 540.89</strain>
    </source>
</reference>
<keyword evidence="3" id="KW-1185">Reference proteome</keyword>
<dbReference type="InterPro" id="IPR011009">
    <property type="entry name" value="Kinase-like_dom_sf"/>
</dbReference>
<evidence type="ECO:0000313" key="2">
    <source>
        <dbReference type="EMBL" id="KAK0736845.1"/>
    </source>
</evidence>
<dbReference type="Pfam" id="PF01636">
    <property type="entry name" value="APH"/>
    <property type="match status" value="1"/>
</dbReference>
<gene>
    <name evidence="2" type="ORF">B0T21DRAFT_363860</name>
</gene>
<evidence type="ECO:0000259" key="1">
    <source>
        <dbReference type="Pfam" id="PF01636"/>
    </source>
</evidence>
<name>A0AA40BMA3_9PEZI</name>
<proteinExistence type="predicted"/>
<dbReference type="InterPro" id="IPR051678">
    <property type="entry name" value="AGP_Transferase"/>
</dbReference>
<protein>
    <recommendedName>
        <fullName evidence="1">Aminoglycoside phosphotransferase domain-containing protein</fullName>
    </recommendedName>
</protein>
<sequence>MAIVYPEYSVDAEIEAFFNKTSTTRAACDVKAREIAGGNVVPVAVQGVCSYSVYAGPELEFVVQFRLESLALKTEVTSHVTEVYGPLAPKVSFEGKIGEPEGEGEPLYVYLMTRVRGVTHLDFILAHNVPENSPDSFSWRNNLISDIAHFMALSWKAPRPVSEEYRGNLKRAYIRDLQALYSALPARFQPIIQTCIDSMENILRLPMVILHRDFGSCNILVDEVTCHLVGVIDWAEAEVCPFGLNLHSLQAMTGKLHLRNGWTRFEDYDSLQDVFWERFTREIGGLSDDQLRTIKLARALGLLLSRGFTSRLANEPEPRPIGDDEGGRYNMMSLDGFLIDPRTKFDGLE</sequence>